<dbReference type="GO" id="GO:0006310">
    <property type="term" value="P:DNA recombination"/>
    <property type="evidence" value="ECO:0007669"/>
    <property type="project" value="UniProtKB-KW"/>
</dbReference>
<comment type="caution">
    <text evidence="3">The sequence shown here is derived from an EMBL/GenBank/DDBJ whole genome shotgun (WGS) entry which is preliminary data.</text>
</comment>
<accession>A0A0K9PFR1</accession>
<evidence type="ECO:0000256" key="1">
    <source>
        <dbReference type="RuleBase" id="RU363044"/>
    </source>
</evidence>
<feature type="domain" description="DNA helicase Pif1-like DEAD-box helicase" evidence="2">
    <location>
        <begin position="11"/>
        <end position="155"/>
    </location>
</feature>
<dbReference type="InterPro" id="IPR010285">
    <property type="entry name" value="DNA_helicase_pif1-like_DEAD"/>
</dbReference>
<dbReference type="GO" id="GO:0005524">
    <property type="term" value="F:ATP binding"/>
    <property type="evidence" value="ECO:0007669"/>
    <property type="project" value="UniProtKB-KW"/>
</dbReference>
<keyword evidence="1" id="KW-0233">DNA recombination</keyword>
<dbReference type="CDD" id="cd18037">
    <property type="entry name" value="DEXSc_Pif1_like"/>
    <property type="match status" value="1"/>
</dbReference>
<gene>
    <name evidence="3" type="ORF">ZOSMA_258G00010</name>
</gene>
<dbReference type="PANTHER" id="PTHR47642">
    <property type="entry name" value="ATP-DEPENDENT DNA HELICASE"/>
    <property type="match status" value="1"/>
</dbReference>
<reference evidence="4" key="1">
    <citation type="journal article" date="2016" name="Nature">
        <title>The genome of the seagrass Zostera marina reveals angiosperm adaptation to the sea.</title>
        <authorList>
            <person name="Olsen J.L."/>
            <person name="Rouze P."/>
            <person name="Verhelst B."/>
            <person name="Lin Y.-C."/>
            <person name="Bayer T."/>
            <person name="Collen J."/>
            <person name="Dattolo E."/>
            <person name="De Paoli E."/>
            <person name="Dittami S."/>
            <person name="Maumus F."/>
            <person name="Michel G."/>
            <person name="Kersting A."/>
            <person name="Lauritano C."/>
            <person name="Lohaus R."/>
            <person name="Toepel M."/>
            <person name="Tonon T."/>
            <person name="Vanneste K."/>
            <person name="Amirebrahimi M."/>
            <person name="Brakel J."/>
            <person name="Bostroem C."/>
            <person name="Chovatia M."/>
            <person name="Grimwood J."/>
            <person name="Jenkins J.W."/>
            <person name="Jueterbock A."/>
            <person name="Mraz A."/>
            <person name="Stam W.T."/>
            <person name="Tice H."/>
            <person name="Bornberg-Bauer E."/>
            <person name="Green P.J."/>
            <person name="Pearson G.A."/>
            <person name="Procaccini G."/>
            <person name="Duarte C.M."/>
            <person name="Schmutz J."/>
            <person name="Reusch T.B.H."/>
            <person name="Van de Peer Y."/>
        </authorList>
    </citation>
    <scope>NUCLEOTIDE SEQUENCE [LARGE SCALE GENOMIC DNA]</scope>
    <source>
        <strain evidence="4">cv. Finnish</strain>
    </source>
</reference>
<organism evidence="3 4">
    <name type="scientific">Zostera marina</name>
    <name type="common">Eelgrass</name>
    <dbReference type="NCBI Taxonomy" id="29655"/>
    <lineage>
        <taxon>Eukaryota</taxon>
        <taxon>Viridiplantae</taxon>
        <taxon>Streptophyta</taxon>
        <taxon>Embryophyta</taxon>
        <taxon>Tracheophyta</taxon>
        <taxon>Spermatophyta</taxon>
        <taxon>Magnoliopsida</taxon>
        <taxon>Liliopsida</taxon>
        <taxon>Zosteraceae</taxon>
        <taxon>Zostera</taxon>
    </lineage>
</organism>
<dbReference type="InterPro" id="IPR051055">
    <property type="entry name" value="PIF1_helicase"/>
</dbReference>
<keyword evidence="1" id="KW-0547">Nucleotide-binding</keyword>
<keyword evidence="1" id="KW-0347">Helicase</keyword>
<protein>
    <recommendedName>
        <fullName evidence="1">ATP-dependent DNA helicase</fullName>
        <ecNumber evidence="1">5.6.2.3</ecNumber>
    </recommendedName>
</protein>
<sequence length="179" mass="19356">MSVLQSTLAAITSGRSVFITGSVGTGKNFLLQHAVSTLRRIHPPNSVFVTASTGVAACALGGQTHYSFAGVGLGKGTKNELMSFVLKSNKAVDRWKRAKALVIDEINMIDGELFDNLEFLASTIRNSKYDGNKPLLWGGIQLIVSGDFFQLPPLMLLITEMSSLSNPLAGKPHSTYRWN</sequence>
<dbReference type="SUPFAM" id="SSF52540">
    <property type="entry name" value="P-loop containing nucleoside triphosphate hydrolases"/>
    <property type="match status" value="1"/>
</dbReference>
<dbReference type="OrthoDB" id="272985at2759"/>
<dbReference type="EMBL" id="LFYR01000884">
    <property type="protein sequence ID" value="KMZ67804.1"/>
    <property type="molecule type" value="Genomic_DNA"/>
</dbReference>
<dbReference type="GO" id="GO:0006281">
    <property type="term" value="P:DNA repair"/>
    <property type="evidence" value="ECO:0007669"/>
    <property type="project" value="UniProtKB-KW"/>
</dbReference>
<keyword evidence="4" id="KW-1185">Reference proteome</keyword>
<dbReference type="InterPro" id="IPR027417">
    <property type="entry name" value="P-loop_NTPase"/>
</dbReference>
<proteinExistence type="inferred from homology"/>
<evidence type="ECO:0000313" key="4">
    <source>
        <dbReference type="Proteomes" id="UP000036987"/>
    </source>
</evidence>
<evidence type="ECO:0000313" key="3">
    <source>
        <dbReference type="EMBL" id="KMZ67804.1"/>
    </source>
</evidence>
<dbReference type="GO" id="GO:0000723">
    <property type="term" value="P:telomere maintenance"/>
    <property type="evidence" value="ECO:0007669"/>
    <property type="project" value="InterPro"/>
</dbReference>
<keyword evidence="1" id="KW-0234">DNA repair</keyword>
<comment type="cofactor">
    <cofactor evidence="1">
        <name>Mg(2+)</name>
        <dbReference type="ChEBI" id="CHEBI:18420"/>
    </cofactor>
</comment>
<dbReference type="GO" id="GO:0016887">
    <property type="term" value="F:ATP hydrolysis activity"/>
    <property type="evidence" value="ECO:0007669"/>
    <property type="project" value="RHEA"/>
</dbReference>
<dbReference type="STRING" id="29655.A0A0K9PFR1"/>
<dbReference type="AlphaFoldDB" id="A0A0K9PFR1"/>
<keyword evidence="1" id="KW-0378">Hydrolase</keyword>
<dbReference type="PANTHER" id="PTHR47642:SF5">
    <property type="entry name" value="ATP-DEPENDENT DNA HELICASE"/>
    <property type="match status" value="1"/>
</dbReference>
<keyword evidence="1" id="KW-0067">ATP-binding</keyword>
<comment type="similarity">
    <text evidence="1">Belongs to the helicase family.</text>
</comment>
<dbReference type="EC" id="5.6.2.3" evidence="1"/>
<evidence type="ECO:0000259" key="2">
    <source>
        <dbReference type="Pfam" id="PF05970"/>
    </source>
</evidence>
<dbReference type="GO" id="GO:0043139">
    <property type="term" value="F:5'-3' DNA helicase activity"/>
    <property type="evidence" value="ECO:0000318"/>
    <property type="project" value="GO_Central"/>
</dbReference>
<keyword evidence="1" id="KW-0227">DNA damage</keyword>
<dbReference type="Pfam" id="PF05970">
    <property type="entry name" value="PIF1"/>
    <property type="match status" value="1"/>
</dbReference>
<name>A0A0K9PFR1_ZOSMR</name>
<dbReference type="Proteomes" id="UP000036987">
    <property type="component" value="Unassembled WGS sequence"/>
</dbReference>
<comment type="catalytic activity">
    <reaction evidence="1">
        <text>ATP + H2O = ADP + phosphate + H(+)</text>
        <dbReference type="Rhea" id="RHEA:13065"/>
        <dbReference type="ChEBI" id="CHEBI:15377"/>
        <dbReference type="ChEBI" id="CHEBI:15378"/>
        <dbReference type="ChEBI" id="CHEBI:30616"/>
        <dbReference type="ChEBI" id="CHEBI:43474"/>
        <dbReference type="ChEBI" id="CHEBI:456216"/>
        <dbReference type="EC" id="5.6.2.3"/>
    </reaction>
</comment>
<dbReference type="Gene3D" id="3.40.50.300">
    <property type="entry name" value="P-loop containing nucleotide triphosphate hydrolases"/>
    <property type="match status" value="1"/>
</dbReference>